<dbReference type="Proteomes" id="UP001597391">
    <property type="component" value="Unassembled WGS sequence"/>
</dbReference>
<feature type="domain" description="Alpha-amylase C-terminal" evidence="14">
    <location>
        <begin position="395"/>
        <end position="475"/>
    </location>
</feature>
<dbReference type="EMBL" id="JBHUOP010000005">
    <property type="protein sequence ID" value="MFD2841267.1"/>
    <property type="molecule type" value="Genomic_DNA"/>
</dbReference>
<evidence type="ECO:0000313" key="18">
    <source>
        <dbReference type="Proteomes" id="UP001597391"/>
    </source>
</evidence>
<dbReference type="Gene3D" id="2.60.40.10">
    <property type="entry name" value="Immunoglobulins"/>
    <property type="match status" value="2"/>
</dbReference>
<dbReference type="InterPro" id="IPR013783">
    <property type="entry name" value="Ig-like_fold"/>
</dbReference>
<evidence type="ECO:0000256" key="13">
    <source>
        <dbReference type="SAM" id="SignalP"/>
    </source>
</evidence>
<dbReference type="CDD" id="cd11317">
    <property type="entry name" value="AmyAc_bac_euk_AmyA"/>
    <property type="match status" value="1"/>
</dbReference>
<dbReference type="Pfam" id="PF02806">
    <property type="entry name" value="Alpha-amylase_C"/>
    <property type="match status" value="1"/>
</dbReference>
<dbReference type="Gene3D" id="3.20.20.80">
    <property type="entry name" value="Glycosidases"/>
    <property type="match status" value="1"/>
</dbReference>
<evidence type="ECO:0000259" key="14">
    <source>
        <dbReference type="SMART" id="SM00632"/>
    </source>
</evidence>
<evidence type="ECO:0000256" key="7">
    <source>
        <dbReference type="ARBA" id="ARBA00022801"/>
    </source>
</evidence>
<dbReference type="InterPro" id="IPR006046">
    <property type="entry name" value="Alpha_amylase"/>
</dbReference>
<protein>
    <recommendedName>
        <fullName evidence="5 12">Alpha-amylase</fullName>
        <ecNumber evidence="4 12">3.2.1.1</ecNumber>
    </recommendedName>
</protein>
<dbReference type="RefSeq" id="WP_377467213.1">
    <property type="nucleotide sequence ID" value="NZ_JBHUOP010000005.1"/>
</dbReference>
<dbReference type="InterPro" id="IPR013780">
    <property type="entry name" value="Glyco_hydro_b"/>
</dbReference>
<dbReference type="InterPro" id="IPR031319">
    <property type="entry name" value="A-amylase_C"/>
</dbReference>
<feature type="domain" description="Carbohydrate binding module family 25" evidence="16">
    <location>
        <begin position="492"/>
        <end position="570"/>
    </location>
</feature>
<evidence type="ECO:0000256" key="12">
    <source>
        <dbReference type="RuleBase" id="RU361134"/>
    </source>
</evidence>
<evidence type="ECO:0000256" key="2">
    <source>
        <dbReference type="ARBA" id="ARBA00001913"/>
    </source>
</evidence>
<feature type="signal peptide" evidence="13">
    <location>
        <begin position="1"/>
        <end position="28"/>
    </location>
</feature>
<accession>A0ABW5XGM4</accession>
<gene>
    <name evidence="17" type="ORF">ACFSYH_11905</name>
</gene>
<evidence type="ECO:0000256" key="6">
    <source>
        <dbReference type="ARBA" id="ARBA00022723"/>
    </source>
</evidence>
<evidence type="ECO:0000259" key="16">
    <source>
        <dbReference type="SMART" id="SM01066"/>
    </source>
</evidence>
<name>A0ABW5XGM4_9MICO</name>
<dbReference type="Pfam" id="PF00128">
    <property type="entry name" value="Alpha-amylase"/>
    <property type="match status" value="1"/>
</dbReference>
<dbReference type="SUPFAM" id="SSF51445">
    <property type="entry name" value="(Trans)glycosidases"/>
    <property type="match status" value="1"/>
</dbReference>
<dbReference type="SMART" id="SM01066">
    <property type="entry name" value="CBM_25"/>
    <property type="match status" value="2"/>
</dbReference>
<dbReference type="SUPFAM" id="SSF51011">
    <property type="entry name" value="Glycosyl hydrolase domain"/>
    <property type="match status" value="1"/>
</dbReference>
<comment type="similarity">
    <text evidence="3 11">Belongs to the glycosyl hydrolase 13 family.</text>
</comment>
<dbReference type="PANTHER" id="PTHR43447">
    <property type="entry name" value="ALPHA-AMYLASE"/>
    <property type="match status" value="1"/>
</dbReference>
<keyword evidence="6" id="KW-0479">Metal-binding</keyword>
<sequence>MRRVISAALATALTLVGAVALSVTGPTAATATTPNGQDRGNVIVNMFQWTWNSIATECTNVLGPAGYAYVQVSPPQEHIQGSQWWTSYQPVSYKIESKLGTRAEFAAMVQTCSNAGVGIIADAVINHMTGQTGGVGWAGTQFQLEQYPGPEGGYGPQDFNSCKSNISNYGDRWQVQNCRLVGLQDLATGSDYVQREIAAYLDDLASLGVAGYRIDAAKHMPAADLEAIKSKTTVAKNLYWVHEVIGAQGEPIQPSEYLGSGDSHEFNYARGLKDKFDGNISELQNIGTGWGLLNSNNAGVFVDNHDTERNGETMNYKWGAKYKLANMFMLSYPYGSPAVYTGYTFTDHDAGAPQTGSGEVIDANCANSAWTCAHRWPEIKNMVGFYNAVAGTALNNWQTQGGNVVAYGRGDKGFVVLNNTGNSVTSEFQTSLPAGTYCDVVAGDGCDKTWTVGGNGKVTVTVPAYGGSALHVNAVSGGGDNGSGGDGGSGESNTTTVFYSTNKNWNAYNVHYRVGSGAWTAVPGETLSVACSGWVSRTITTNGSTVTAAFNNGSGTWDNNSGSDYSLSGTAVQVKDGQVTAGNPCDSNGSTNTTTVFYSTNKNWNAYNVHYRVGSGAWTAAPGESLSAACSGWVSRTITTNGAGVTAAFNNGSGTWDNNSGSDYSLSGTAVQVKDGQVTAGNPCS</sequence>
<evidence type="ECO:0000259" key="15">
    <source>
        <dbReference type="SMART" id="SM00642"/>
    </source>
</evidence>
<evidence type="ECO:0000256" key="3">
    <source>
        <dbReference type="ARBA" id="ARBA00008061"/>
    </source>
</evidence>
<dbReference type="EC" id="3.2.1.1" evidence="4 12"/>
<comment type="cofactor">
    <cofactor evidence="2">
        <name>Ca(2+)</name>
        <dbReference type="ChEBI" id="CHEBI:29108"/>
    </cofactor>
</comment>
<dbReference type="Pfam" id="PF03423">
    <property type="entry name" value="CBM_25"/>
    <property type="match status" value="2"/>
</dbReference>
<comment type="caution">
    <text evidence="17">The sequence shown here is derived from an EMBL/GenBank/DDBJ whole genome shotgun (WGS) entry which is preliminary data.</text>
</comment>
<dbReference type="InterPro" id="IPR006048">
    <property type="entry name" value="A-amylase/branching_C"/>
</dbReference>
<evidence type="ECO:0000256" key="9">
    <source>
        <dbReference type="ARBA" id="ARBA00023277"/>
    </source>
</evidence>
<organism evidence="17 18">
    <name type="scientific">Populibacterium corticicola</name>
    <dbReference type="NCBI Taxonomy" id="1812826"/>
    <lineage>
        <taxon>Bacteria</taxon>
        <taxon>Bacillati</taxon>
        <taxon>Actinomycetota</taxon>
        <taxon>Actinomycetes</taxon>
        <taxon>Micrococcales</taxon>
        <taxon>Jonesiaceae</taxon>
        <taxon>Populibacterium</taxon>
    </lineage>
</organism>
<evidence type="ECO:0000256" key="1">
    <source>
        <dbReference type="ARBA" id="ARBA00000548"/>
    </source>
</evidence>
<keyword evidence="18" id="KW-1185">Reference proteome</keyword>
<feature type="domain" description="Glycosyl hydrolase family 13 catalytic" evidence="15">
    <location>
        <begin position="41"/>
        <end position="386"/>
    </location>
</feature>
<keyword evidence="9 12" id="KW-0119">Carbohydrate metabolism</keyword>
<keyword evidence="8" id="KW-0106">Calcium</keyword>
<dbReference type="InterPro" id="IPR005085">
    <property type="entry name" value="CBM25"/>
</dbReference>
<dbReference type="SMART" id="SM00642">
    <property type="entry name" value="Aamy"/>
    <property type="match status" value="1"/>
</dbReference>
<keyword evidence="7 12" id="KW-0378">Hydrolase</keyword>
<dbReference type="SMART" id="SM00632">
    <property type="entry name" value="Aamy_C"/>
    <property type="match status" value="1"/>
</dbReference>
<dbReference type="Gene3D" id="2.60.40.1180">
    <property type="entry name" value="Golgi alpha-mannosidase II"/>
    <property type="match status" value="1"/>
</dbReference>
<evidence type="ECO:0000256" key="8">
    <source>
        <dbReference type="ARBA" id="ARBA00022837"/>
    </source>
</evidence>
<keyword evidence="13" id="KW-0732">Signal</keyword>
<reference evidence="18" key="1">
    <citation type="journal article" date="2019" name="Int. J. Syst. Evol. Microbiol.">
        <title>The Global Catalogue of Microorganisms (GCM) 10K type strain sequencing project: providing services to taxonomists for standard genome sequencing and annotation.</title>
        <authorList>
            <consortium name="The Broad Institute Genomics Platform"/>
            <consortium name="The Broad Institute Genome Sequencing Center for Infectious Disease"/>
            <person name="Wu L."/>
            <person name="Ma J."/>
        </authorList>
    </citation>
    <scope>NUCLEOTIDE SEQUENCE [LARGE SCALE GENOMIC DNA]</scope>
    <source>
        <strain evidence="18">KCTC 33576</strain>
    </source>
</reference>
<dbReference type="InterPro" id="IPR006047">
    <property type="entry name" value="GH13_cat_dom"/>
</dbReference>
<evidence type="ECO:0000256" key="11">
    <source>
        <dbReference type="RuleBase" id="RU003615"/>
    </source>
</evidence>
<evidence type="ECO:0000256" key="5">
    <source>
        <dbReference type="ARBA" id="ARBA00017303"/>
    </source>
</evidence>
<evidence type="ECO:0000313" key="17">
    <source>
        <dbReference type="EMBL" id="MFD2841267.1"/>
    </source>
</evidence>
<proteinExistence type="inferred from homology"/>
<feature type="chain" id="PRO_5046559083" description="Alpha-amylase" evidence="13">
    <location>
        <begin position="29"/>
        <end position="685"/>
    </location>
</feature>
<evidence type="ECO:0000256" key="4">
    <source>
        <dbReference type="ARBA" id="ARBA00012595"/>
    </source>
</evidence>
<comment type="catalytic activity">
    <reaction evidence="1 12">
        <text>Endohydrolysis of (1-&gt;4)-alpha-D-glucosidic linkages in polysaccharides containing three or more (1-&gt;4)-alpha-linked D-glucose units.</text>
        <dbReference type="EC" id="3.2.1.1"/>
    </reaction>
</comment>
<keyword evidence="10 12" id="KW-0326">Glycosidase</keyword>
<dbReference type="InterPro" id="IPR017853">
    <property type="entry name" value="GH"/>
</dbReference>
<dbReference type="PRINTS" id="PR00110">
    <property type="entry name" value="ALPHAAMYLASE"/>
</dbReference>
<evidence type="ECO:0000256" key="10">
    <source>
        <dbReference type="ARBA" id="ARBA00023295"/>
    </source>
</evidence>
<feature type="domain" description="Carbohydrate binding module family 25" evidence="16">
    <location>
        <begin position="591"/>
        <end position="669"/>
    </location>
</feature>